<keyword evidence="1 3" id="KW-0853">WD repeat</keyword>
<feature type="repeat" description="WD" evidence="3">
    <location>
        <begin position="10"/>
        <end position="51"/>
    </location>
</feature>
<dbReference type="PANTHER" id="PTHR22840">
    <property type="entry name" value="WD REPEAT-CONTAINING PROTEIN 36"/>
    <property type="match status" value="1"/>
</dbReference>
<gene>
    <name evidence="5" type="ORF">ACAOBT_LOCUS17156</name>
</gene>
<dbReference type="Proteomes" id="UP001152888">
    <property type="component" value="Unassembled WGS sequence"/>
</dbReference>
<accession>A0A9P0L1Y8</accession>
<dbReference type="EMBL" id="CAKOFQ010006996">
    <property type="protein sequence ID" value="CAH1986291.1"/>
    <property type="molecule type" value="Genomic_DNA"/>
</dbReference>
<dbReference type="AlphaFoldDB" id="A0A9P0L1Y8"/>
<comment type="caution">
    <text evidence="5">The sequence shown here is derived from an EMBL/GenBank/DDBJ whole genome shotgun (WGS) entry which is preliminary data.</text>
</comment>
<dbReference type="PROSITE" id="PS50294">
    <property type="entry name" value="WD_REPEATS_REGION"/>
    <property type="match status" value="1"/>
</dbReference>
<dbReference type="GO" id="GO:0032040">
    <property type="term" value="C:small-subunit processome"/>
    <property type="evidence" value="ECO:0007669"/>
    <property type="project" value="InterPro"/>
</dbReference>
<organism evidence="5 6">
    <name type="scientific">Acanthoscelides obtectus</name>
    <name type="common">Bean weevil</name>
    <name type="synonym">Bruchus obtectus</name>
    <dbReference type="NCBI Taxonomy" id="200917"/>
    <lineage>
        <taxon>Eukaryota</taxon>
        <taxon>Metazoa</taxon>
        <taxon>Ecdysozoa</taxon>
        <taxon>Arthropoda</taxon>
        <taxon>Hexapoda</taxon>
        <taxon>Insecta</taxon>
        <taxon>Pterygota</taxon>
        <taxon>Neoptera</taxon>
        <taxon>Endopterygota</taxon>
        <taxon>Coleoptera</taxon>
        <taxon>Polyphaga</taxon>
        <taxon>Cucujiformia</taxon>
        <taxon>Chrysomeloidea</taxon>
        <taxon>Chrysomelidae</taxon>
        <taxon>Bruchinae</taxon>
        <taxon>Bruchini</taxon>
        <taxon>Acanthoscelides</taxon>
    </lineage>
</organism>
<dbReference type="GO" id="GO:0034388">
    <property type="term" value="C:Pwp2p-containing subcomplex of 90S preribosome"/>
    <property type="evidence" value="ECO:0007669"/>
    <property type="project" value="TreeGrafter"/>
</dbReference>
<feature type="domain" description="WDR36/Utp21 C-terminal" evidence="4">
    <location>
        <begin position="133"/>
        <end position="337"/>
    </location>
</feature>
<dbReference type="SUPFAM" id="SSF50978">
    <property type="entry name" value="WD40 repeat-like"/>
    <property type="match status" value="1"/>
</dbReference>
<evidence type="ECO:0000313" key="5">
    <source>
        <dbReference type="EMBL" id="CAH1986291.1"/>
    </source>
</evidence>
<protein>
    <recommendedName>
        <fullName evidence="4">WDR36/Utp21 C-terminal domain-containing protein</fullName>
    </recommendedName>
</protein>
<dbReference type="InterPro" id="IPR019775">
    <property type="entry name" value="WD40_repeat_CS"/>
</dbReference>
<dbReference type="GO" id="GO:0006364">
    <property type="term" value="P:rRNA processing"/>
    <property type="evidence" value="ECO:0007669"/>
    <property type="project" value="InterPro"/>
</dbReference>
<dbReference type="Gene3D" id="2.130.10.10">
    <property type="entry name" value="YVTN repeat-like/Quinoprotein amine dehydrogenase"/>
    <property type="match status" value="1"/>
</dbReference>
<sequence length="339" mass="37967">METRTVVRKFLGHTAQLTDASFSPDSRWLVTSAMDCTIRLWDVPTGHLVDEFSTERACISLDFSPTGIALATAHVDCLGLYLWTNKTLFTKVTLKAITPTDEPPMIDLPEHPEYQDEEVEEEIKTEDEYTSPEQLDKDMVTMSGLAASRWQNLLNIDIIKRRNKPKEPPKAPKAAPFFLPTVPTLNPDVQFDLGSNDQDNSGSKILAPINFVNLTDFGKLLKTTKQTNNFAPVIEKLKTLGPSMIDFEIKCLAPEGGGSVEVMLQFLRCIESMLQSNKDFEIAESCLGVFLKANGSTVAQEEALRSYLTNIATCHDVTWNRLQERLMYGICVVQNMKNL</sequence>
<dbReference type="Pfam" id="PF04192">
    <property type="entry name" value="Utp21"/>
    <property type="match status" value="1"/>
</dbReference>
<evidence type="ECO:0000256" key="1">
    <source>
        <dbReference type="ARBA" id="ARBA00022574"/>
    </source>
</evidence>
<name>A0A9P0L1Y8_ACAOB</name>
<dbReference type="PANTHER" id="PTHR22840:SF12">
    <property type="entry name" value="WD REPEAT-CONTAINING PROTEIN 36"/>
    <property type="match status" value="1"/>
</dbReference>
<dbReference type="InterPro" id="IPR015943">
    <property type="entry name" value="WD40/YVTN_repeat-like_dom_sf"/>
</dbReference>
<dbReference type="PROSITE" id="PS50082">
    <property type="entry name" value="WD_REPEATS_2"/>
    <property type="match status" value="1"/>
</dbReference>
<dbReference type="SMART" id="SM00320">
    <property type="entry name" value="WD40"/>
    <property type="match status" value="2"/>
</dbReference>
<reference evidence="5" key="1">
    <citation type="submission" date="2022-03" db="EMBL/GenBank/DDBJ databases">
        <authorList>
            <person name="Sayadi A."/>
        </authorList>
    </citation>
    <scope>NUCLEOTIDE SEQUENCE</scope>
</reference>
<evidence type="ECO:0000256" key="3">
    <source>
        <dbReference type="PROSITE-ProRule" id="PRU00221"/>
    </source>
</evidence>
<evidence type="ECO:0000256" key="2">
    <source>
        <dbReference type="ARBA" id="ARBA00022737"/>
    </source>
</evidence>
<evidence type="ECO:0000313" key="6">
    <source>
        <dbReference type="Proteomes" id="UP001152888"/>
    </source>
</evidence>
<dbReference type="InterPro" id="IPR036322">
    <property type="entry name" value="WD40_repeat_dom_sf"/>
</dbReference>
<dbReference type="Pfam" id="PF25168">
    <property type="entry name" value="Beta-prop_WDR36-Utp21_2nd"/>
    <property type="match status" value="1"/>
</dbReference>
<keyword evidence="6" id="KW-1185">Reference proteome</keyword>
<dbReference type="PROSITE" id="PS00678">
    <property type="entry name" value="WD_REPEATS_1"/>
    <property type="match status" value="1"/>
</dbReference>
<dbReference type="InterPro" id="IPR001680">
    <property type="entry name" value="WD40_rpt"/>
</dbReference>
<keyword evidence="2" id="KW-0677">Repeat</keyword>
<dbReference type="InterPro" id="IPR007319">
    <property type="entry name" value="WDR36/Utp21_C"/>
</dbReference>
<proteinExistence type="predicted"/>
<evidence type="ECO:0000259" key="4">
    <source>
        <dbReference type="Pfam" id="PF04192"/>
    </source>
</evidence>
<dbReference type="OrthoDB" id="10250769at2759"/>